<feature type="region of interest" description="Disordered" evidence="3">
    <location>
        <begin position="1"/>
        <end position="116"/>
    </location>
</feature>
<protein>
    <recommendedName>
        <fullName evidence="4">RanBD1 domain-containing protein</fullName>
    </recommendedName>
</protein>
<dbReference type="InterPro" id="IPR045255">
    <property type="entry name" value="RanBP1-like"/>
</dbReference>
<dbReference type="InterPro" id="IPR000156">
    <property type="entry name" value="Ran_bind_dom"/>
</dbReference>
<feature type="compositionally biased region" description="Low complexity" evidence="3">
    <location>
        <begin position="514"/>
        <end position="523"/>
    </location>
</feature>
<feature type="compositionally biased region" description="Polar residues" evidence="3">
    <location>
        <begin position="424"/>
        <end position="443"/>
    </location>
</feature>
<dbReference type="InterPro" id="IPR011993">
    <property type="entry name" value="PH-like_dom_sf"/>
</dbReference>
<keyword evidence="2" id="KW-0539">Nucleus</keyword>
<feature type="compositionally biased region" description="Low complexity" evidence="3">
    <location>
        <begin position="552"/>
        <end position="562"/>
    </location>
</feature>
<comment type="caution">
    <text evidence="5">The sequence shown here is derived from an EMBL/GenBank/DDBJ whole genome shotgun (WGS) entry which is preliminary data.</text>
</comment>
<feature type="compositionally biased region" description="Polar residues" evidence="3">
    <location>
        <begin position="136"/>
        <end position="150"/>
    </location>
</feature>
<evidence type="ECO:0000256" key="3">
    <source>
        <dbReference type="SAM" id="MobiDB-lite"/>
    </source>
</evidence>
<dbReference type="PANTHER" id="PTHR23138:SF142">
    <property type="entry name" value="RAN-BINDING PROTEIN 3B-RELATED"/>
    <property type="match status" value="1"/>
</dbReference>
<dbReference type="PROSITE" id="PS50196">
    <property type="entry name" value="RANBD1"/>
    <property type="match status" value="1"/>
</dbReference>
<reference evidence="5 6" key="1">
    <citation type="submission" date="2024-02" db="EMBL/GenBank/DDBJ databases">
        <title>De novo assembly and annotation of 12 fungi associated with fruit tree decline syndrome in Ontario, Canada.</title>
        <authorList>
            <person name="Sulman M."/>
            <person name="Ellouze W."/>
            <person name="Ilyukhin E."/>
        </authorList>
    </citation>
    <scope>NUCLEOTIDE SEQUENCE [LARGE SCALE GENOMIC DNA]</scope>
    <source>
        <strain evidence="5 6">M11/M66-122</strain>
    </source>
</reference>
<feature type="region of interest" description="Disordered" evidence="3">
    <location>
        <begin position="424"/>
        <end position="562"/>
    </location>
</feature>
<feature type="compositionally biased region" description="Basic and acidic residues" evidence="3">
    <location>
        <begin position="39"/>
        <end position="62"/>
    </location>
</feature>
<feature type="compositionally biased region" description="Low complexity" evidence="3">
    <location>
        <begin position="94"/>
        <end position="116"/>
    </location>
</feature>
<evidence type="ECO:0000313" key="5">
    <source>
        <dbReference type="EMBL" id="KAK7748491.1"/>
    </source>
</evidence>
<comment type="subcellular location">
    <subcellularLocation>
        <location evidence="1">Nucleus</location>
    </subcellularLocation>
</comment>
<gene>
    <name evidence="5" type="ORF">SLS62_008531</name>
</gene>
<organism evidence="5 6">
    <name type="scientific">Diatrype stigma</name>
    <dbReference type="NCBI Taxonomy" id="117547"/>
    <lineage>
        <taxon>Eukaryota</taxon>
        <taxon>Fungi</taxon>
        <taxon>Dikarya</taxon>
        <taxon>Ascomycota</taxon>
        <taxon>Pezizomycotina</taxon>
        <taxon>Sordariomycetes</taxon>
        <taxon>Xylariomycetidae</taxon>
        <taxon>Xylariales</taxon>
        <taxon>Diatrypaceae</taxon>
        <taxon>Diatrype</taxon>
    </lineage>
</organism>
<evidence type="ECO:0000256" key="2">
    <source>
        <dbReference type="ARBA" id="ARBA00023242"/>
    </source>
</evidence>
<dbReference type="EMBL" id="JAKJXP020000080">
    <property type="protein sequence ID" value="KAK7748491.1"/>
    <property type="molecule type" value="Genomic_DNA"/>
</dbReference>
<feature type="compositionally biased region" description="Basic and acidic residues" evidence="3">
    <location>
        <begin position="502"/>
        <end position="511"/>
    </location>
</feature>
<sequence length="562" mass="58800">MKDQISSPKKKRVYDEVAELNSTGQDSNGDVSPIGANGRTDRSEPEKKRPRDVSSETRKLADDANTSTTSTESQDTTQSQPKNAESKTDKATETTKAATSNKNDTTTSTSASAFSSSGLAGFASQASPFLQAGGKTLSSFASAPGSQSPFGSLGAQASAPSVFGGASLSNGASPFGQIGGASKPFGGSPFGGSAFGGAFGSAIGGNKLTTFGNAGQGFKSSKAAKPFGAPESDEEEGGEENEDAGSEDDAKTTSEERDGREKSVPAEDKKKTKLQRVDVEDGEAGEISILAVRGKLYNLNKTTKTWKERGVGNLKINVPYSCVDINQDTGAPYPGSFDASALEDAETRVVRLVMRQDATHKVILNTVVIPAMSFQYKENGSNVAYLLFTAIEGNGDAVPMQIKMKAENAKNFLNEVEKIQRELQPSNADSGYHSSPTSRSTDGSPKKEGVADVDADAGSDKEALAKSPVRRNLRSRQTSPAHVTKGVTKKAGKKAGKRVGKKANEVSKGDSSDDSTAIDSDSSQRSSTKRKASEMEEDTKGPMTRAQKRKLSAASATSAVSS</sequence>
<evidence type="ECO:0000259" key="4">
    <source>
        <dbReference type="PROSITE" id="PS50196"/>
    </source>
</evidence>
<feature type="compositionally biased region" description="Basic residues" evidence="3">
    <location>
        <begin position="487"/>
        <end position="501"/>
    </location>
</feature>
<feature type="compositionally biased region" description="Low complexity" evidence="3">
    <location>
        <begin position="66"/>
        <end position="80"/>
    </location>
</feature>
<dbReference type="SUPFAM" id="SSF50729">
    <property type="entry name" value="PH domain-like"/>
    <property type="match status" value="1"/>
</dbReference>
<proteinExistence type="predicted"/>
<keyword evidence="6" id="KW-1185">Reference proteome</keyword>
<dbReference type="Gene3D" id="2.30.29.30">
    <property type="entry name" value="Pleckstrin-homology domain (PH domain)/Phosphotyrosine-binding domain (PTB)"/>
    <property type="match status" value="1"/>
</dbReference>
<feature type="domain" description="RanBD1" evidence="4">
    <location>
        <begin position="259"/>
        <end position="425"/>
    </location>
</feature>
<evidence type="ECO:0000313" key="6">
    <source>
        <dbReference type="Proteomes" id="UP001320420"/>
    </source>
</evidence>
<evidence type="ECO:0000256" key="1">
    <source>
        <dbReference type="ARBA" id="ARBA00004123"/>
    </source>
</evidence>
<feature type="region of interest" description="Disordered" evidence="3">
    <location>
        <begin position="135"/>
        <end position="190"/>
    </location>
</feature>
<dbReference type="AlphaFoldDB" id="A0AAN9YLB7"/>
<dbReference type="GO" id="GO:0005634">
    <property type="term" value="C:nucleus"/>
    <property type="evidence" value="ECO:0007669"/>
    <property type="project" value="UniProtKB-SubCell"/>
</dbReference>
<feature type="compositionally biased region" description="Basic and acidic residues" evidence="3">
    <location>
        <begin position="248"/>
        <end position="277"/>
    </location>
</feature>
<name>A0AAN9YLB7_9PEZI</name>
<feature type="compositionally biased region" description="Polar residues" evidence="3">
    <location>
        <begin position="20"/>
        <end position="30"/>
    </location>
</feature>
<feature type="compositionally biased region" description="Basic and acidic residues" evidence="3">
    <location>
        <begin position="84"/>
        <end position="93"/>
    </location>
</feature>
<dbReference type="Pfam" id="PF00638">
    <property type="entry name" value="Ran_BP1"/>
    <property type="match status" value="2"/>
</dbReference>
<dbReference type="SMART" id="SM00160">
    <property type="entry name" value="RanBD"/>
    <property type="match status" value="1"/>
</dbReference>
<feature type="compositionally biased region" description="Acidic residues" evidence="3">
    <location>
        <begin position="231"/>
        <end position="247"/>
    </location>
</feature>
<dbReference type="Proteomes" id="UP001320420">
    <property type="component" value="Unassembled WGS sequence"/>
</dbReference>
<feature type="compositionally biased region" description="Basic and acidic residues" evidence="3">
    <location>
        <begin position="531"/>
        <end position="540"/>
    </location>
</feature>
<dbReference type="PANTHER" id="PTHR23138">
    <property type="entry name" value="RAN BINDING PROTEIN"/>
    <property type="match status" value="1"/>
</dbReference>
<feature type="region of interest" description="Disordered" evidence="3">
    <location>
        <begin position="219"/>
        <end position="277"/>
    </location>
</feature>
<accession>A0AAN9YLB7</accession>